<dbReference type="Gene3D" id="1.10.260.40">
    <property type="entry name" value="lambda repressor-like DNA-binding domains"/>
    <property type="match status" value="1"/>
</dbReference>
<comment type="caution">
    <text evidence="1">The sequence shown here is derived from an EMBL/GenBank/DDBJ whole genome shotgun (WGS) entry which is preliminary data.</text>
</comment>
<evidence type="ECO:0000313" key="1">
    <source>
        <dbReference type="EMBL" id="MBE1501348.1"/>
    </source>
</evidence>
<evidence type="ECO:0000313" key="2">
    <source>
        <dbReference type="Proteomes" id="UP000631670"/>
    </source>
</evidence>
<accession>A0ABR9IDT5</accession>
<keyword evidence="2" id="KW-1185">Reference proteome</keyword>
<dbReference type="Proteomes" id="UP000631670">
    <property type="component" value="Unassembled WGS sequence"/>
</dbReference>
<dbReference type="SUPFAM" id="SSF47413">
    <property type="entry name" value="lambda repressor-like DNA-binding domains"/>
    <property type="match status" value="1"/>
</dbReference>
<reference evidence="1 2" key="1">
    <citation type="submission" date="2020-10" db="EMBL/GenBank/DDBJ databases">
        <title>Sequencing the genomes of 1000 actinobacteria strains.</title>
        <authorList>
            <person name="Klenk H.-P."/>
        </authorList>
    </citation>
    <scope>NUCLEOTIDE SEQUENCE [LARGE SCALE GENOMIC DNA]</scope>
    <source>
        <strain evidence="1 2">DSM 44653</strain>
    </source>
</reference>
<dbReference type="RefSeq" id="WP_143265182.1">
    <property type="nucleotide sequence ID" value="NZ_JADBEG010000001.1"/>
</dbReference>
<name>A0ABR9IDT5_9PSEU</name>
<dbReference type="EMBL" id="JADBEG010000001">
    <property type="protein sequence ID" value="MBE1501348.1"/>
    <property type="molecule type" value="Genomic_DNA"/>
</dbReference>
<organism evidence="1 2">
    <name type="scientific">Amycolatopsis lexingtonensis</name>
    <dbReference type="NCBI Taxonomy" id="218822"/>
    <lineage>
        <taxon>Bacteria</taxon>
        <taxon>Bacillati</taxon>
        <taxon>Actinomycetota</taxon>
        <taxon>Actinomycetes</taxon>
        <taxon>Pseudonocardiales</taxon>
        <taxon>Pseudonocardiaceae</taxon>
        <taxon>Amycolatopsis</taxon>
    </lineage>
</organism>
<proteinExistence type="predicted"/>
<gene>
    <name evidence="1" type="ORF">H4696_008448</name>
</gene>
<protein>
    <submittedName>
        <fullName evidence="1">Transcriptional regulator with XRE-family HTH domain</fullName>
    </submittedName>
</protein>
<sequence length="196" mass="21807">MRDKVSDVETTDQRVARNVKELREIRGLKVRDLAASMSDWVGQKLLPSGVTKVEQGARRVDVSDLVALALALDATPNRLLLPPEADDTEVQLSPNISATARQAWVWANGLEPLTYETRSHRDRQRKLTFRADNNPLVEPELTAREGGPHWDQLVRLGSALSAFCRRNDLSPGRVVPILQWIAESQLRAPAEGETDG</sequence>
<dbReference type="InterPro" id="IPR010982">
    <property type="entry name" value="Lambda_DNA-bd_dom_sf"/>
</dbReference>